<dbReference type="EMBL" id="FOSG01000005">
    <property type="protein sequence ID" value="SFK37780.1"/>
    <property type="molecule type" value="Genomic_DNA"/>
</dbReference>
<name>A0A1I3Z127_9ACTN</name>
<gene>
    <name evidence="1" type="ORF">SAMN05192584_105280</name>
</gene>
<reference evidence="2" key="1">
    <citation type="submission" date="2016-10" db="EMBL/GenBank/DDBJ databases">
        <authorList>
            <person name="Varghese N."/>
            <person name="Submissions S."/>
        </authorList>
    </citation>
    <scope>NUCLEOTIDE SEQUENCE [LARGE SCALE GENOMIC DNA]</scope>
    <source>
        <strain evidence="2">PL19</strain>
    </source>
</reference>
<keyword evidence="2" id="KW-1185">Reference proteome</keyword>
<sequence length="64" mass="6782">MPLLSVVIPLRVGQWTEAPRWTVAALLLNTLGVVALQVLGETALASGAREISFGLAPDGRHGQY</sequence>
<evidence type="ECO:0000313" key="1">
    <source>
        <dbReference type="EMBL" id="SFK37780.1"/>
    </source>
</evidence>
<dbReference type="Proteomes" id="UP000198928">
    <property type="component" value="Unassembled WGS sequence"/>
</dbReference>
<dbReference type="OrthoDB" id="6803299at2"/>
<organism evidence="1 2">
    <name type="scientific">Streptomyces pini</name>
    <dbReference type="NCBI Taxonomy" id="1520580"/>
    <lineage>
        <taxon>Bacteria</taxon>
        <taxon>Bacillati</taxon>
        <taxon>Actinomycetota</taxon>
        <taxon>Actinomycetes</taxon>
        <taxon>Kitasatosporales</taxon>
        <taxon>Streptomycetaceae</taxon>
        <taxon>Streptomyces</taxon>
    </lineage>
</organism>
<dbReference type="RefSeq" id="WP_093849155.1">
    <property type="nucleotide sequence ID" value="NZ_FOSG01000005.1"/>
</dbReference>
<protein>
    <submittedName>
        <fullName evidence="1">Uncharacterized protein</fullName>
    </submittedName>
</protein>
<dbReference type="AlphaFoldDB" id="A0A1I3Z127"/>
<accession>A0A1I3Z127</accession>
<proteinExistence type="predicted"/>
<evidence type="ECO:0000313" key="2">
    <source>
        <dbReference type="Proteomes" id="UP000198928"/>
    </source>
</evidence>